<evidence type="ECO:0000256" key="1">
    <source>
        <dbReference type="ARBA" id="ARBA00005046"/>
    </source>
</evidence>
<comment type="pathway">
    <text evidence="1">Cofactor biosynthesis; molybdopterin biosynthesis.</text>
</comment>
<evidence type="ECO:0000256" key="5">
    <source>
        <dbReference type="ARBA" id="ARBA00023150"/>
    </source>
</evidence>
<proteinExistence type="inferred from homology"/>
<evidence type="ECO:0000256" key="10">
    <source>
        <dbReference type="ARBA" id="ARBA00032474"/>
    </source>
</evidence>
<evidence type="ECO:0000313" key="12">
    <source>
        <dbReference type="EMBL" id="MBL3657475.1"/>
    </source>
</evidence>
<organism evidence="12 13">
    <name type="scientific">Fulvivirga sediminis</name>
    <dbReference type="NCBI Taxonomy" id="2803949"/>
    <lineage>
        <taxon>Bacteria</taxon>
        <taxon>Pseudomonadati</taxon>
        <taxon>Bacteroidota</taxon>
        <taxon>Cytophagia</taxon>
        <taxon>Cytophagales</taxon>
        <taxon>Fulvivirgaceae</taxon>
        <taxon>Fulvivirga</taxon>
    </lineage>
</organism>
<gene>
    <name evidence="12" type="ORF">JL102_15110</name>
</gene>
<comment type="caution">
    <text evidence="12">The sequence shown here is derived from an EMBL/GenBank/DDBJ whole genome shotgun (WGS) entry which is preliminary data.</text>
</comment>
<evidence type="ECO:0000256" key="3">
    <source>
        <dbReference type="ARBA" id="ARBA00011950"/>
    </source>
</evidence>
<dbReference type="AlphaFoldDB" id="A0A937K1L9"/>
<dbReference type="PANTHER" id="PTHR23404">
    <property type="entry name" value="MOLYBDOPTERIN SYNTHASE RELATED"/>
    <property type="match status" value="1"/>
</dbReference>
<evidence type="ECO:0000256" key="2">
    <source>
        <dbReference type="ARBA" id="ARBA00005426"/>
    </source>
</evidence>
<comment type="similarity">
    <text evidence="2">Belongs to the MoaE family.</text>
</comment>
<dbReference type="EMBL" id="JAESIY010000008">
    <property type="protein sequence ID" value="MBL3657475.1"/>
    <property type="molecule type" value="Genomic_DNA"/>
</dbReference>
<sequence length="133" mass="14952">MIKITELPLSPEDVMSTVYDNDAGAVNVYVGTAKVYNQDKKVVRLEYEVDIDQAIEVIEKIIEEMKDKWPVHHVTIHHRSGVLTLGEVEVVIAVSAIEAKESFAACEYAVEALRKADVIKKNEIYAEGEELHK</sequence>
<keyword evidence="5" id="KW-0501">Molybdenum cofactor biosynthesis</keyword>
<dbReference type="RefSeq" id="WP_202245266.1">
    <property type="nucleotide sequence ID" value="NZ_JAESIY010000008.1"/>
</dbReference>
<dbReference type="GO" id="GO:0006777">
    <property type="term" value="P:Mo-molybdopterin cofactor biosynthetic process"/>
    <property type="evidence" value="ECO:0007669"/>
    <property type="project" value="UniProtKB-KW"/>
</dbReference>
<dbReference type="InterPro" id="IPR036563">
    <property type="entry name" value="MoaE_sf"/>
</dbReference>
<dbReference type="EC" id="2.8.1.12" evidence="3"/>
<comment type="catalytic activity">
    <reaction evidence="11">
        <text>2 [molybdopterin-synthase sulfur-carrier protein]-C-terminal-Gly-aminoethanethioate + cyclic pyranopterin phosphate + H2O = molybdopterin + 2 [molybdopterin-synthase sulfur-carrier protein]-C-terminal Gly-Gly + 2 H(+)</text>
        <dbReference type="Rhea" id="RHEA:26333"/>
        <dbReference type="Rhea" id="RHEA-COMP:12202"/>
        <dbReference type="Rhea" id="RHEA-COMP:19907"/>
        <dbReference type="ChEBI" id="CHEBI:15377"/>
        <dbReference type="ChEBI" id="CHEBI:15378"/>
        <dbReference type="ChEBI" id="CHEBI:58698"/>
        <dbReference type="ChEBI" id="CHEBI:59648"/>
        <dbReference type="ChEBI" id="CHEBI:90778"/>
        <dbReference type="ChEBI" id="CHEBI:232372"/>
        <dbReference type="EC" id="2.8.1.12"/>
    </reaction>
</comment>
<evidence type="ECO:0000256" key="11">
    <source>
        <dbReference type="ARBA" id="ARBA00049878"/>
    </source>
</evidence>
<dbReference type="Proteomes" id="UP000659388">
    <property type="component" value="Unassembled WGS sequence"/>
</dbReference>
<evidence type="ECO:0000256" key="7">
    <source>
        <dbReference type="ARBA" id="ARBA00029745"/>
    </source>
</evidence>
<evidence type="ECO:0000313" key="13">
    <source>
        <dbReference type="Proteomes" id="UP000659388"/>
    </source>
</evidence>
<keyword evidence="13" id="KW-1185">Reference proteome</keyword>
<comment type="subunit">
    <text evidence="6">Heterotetramer of 2 MoaD subunits and 2 MoaE subunits. Also stable as homodimer. The enzyme changes between these two forms during catalysis.</text>
</comment>
<dbReference type="Gene3D" id="3.90.1170.40">
    <property type="entry name" value="Molybdopterin biosynthesis MoaE subunit"/>
    <property type="match status" value="1"/>
</dbReference>
<dbReference type="Pfam" id="PF02391">
    <property type="entry name" value="MoaE"/>
    <property type="match status" value="1"/>
</dbReference>
<protein>
    <recommendedName>
        <fullName evidence="4">Molybdopterin synthase catalytic subunit</fullName>
        <ecNumber evidence="3">2.8.1.12</ecNumber>
    </recommendedName>
    <alternativeName>
        <fullName evidence="9">MPT synthase subunit 2</fullName>
    </alternativeName>
    <alternativeName>
        <fullName evidence="7">Molybdenum cofactor biosynthesis protein E</fullName>
    </alternativeName>
    <alternativeName>
        <fullName evidence="8">Molybdopterin-converting factor large subunit</fullName>
    </alternativeName>
    <alternativeName>
        <fullName evidence="10">Molybdopterin-converting factor subunit 2</fullName>
    </alternativeName>
</protein>
<evidence type="ECO:0000256" key="9">
    <source>
        <dbReference type="ARBA" id="ARBA00030781"/>
    </source>
</evidence>
<evidence type="ECO:0000256" key="8">
    <source>
        <dbReference type="ARBA" id="ARBA00030407"/>
    </source>
</evidence>
<reference evidence="12" key="1">
    <citation type="submission" date="2021-01" db="EMBL/GenBank/DDBJ databases">
        <title>Fulvivirga kasyanovii gen. nov., sp nov., a novel member of the phylum Bacteroidetes isolated from seawater in a mussel farm.</title>
        <authorList>
            <person name="Zhao L.-H."/>
            <person name="Wang Z.-J."/>
        </authorList>
    </citation>
    <scope>NUCLEOTIDE SEQUENCE</scope>
    <source>
        <strain evidence="12">2943</strain>
    </source>
</reference>
<dbReference type="SUPFAM" id="SSF54690">
    <property type="entry name" value="Molybdopterin synthase subunit MoaE"/>
    <property type="match status" value="1"/>
</dbReference>
<dbReference type="GO" id="GO:0030366">
    <property type="term" value="F:molybdopterin synthase activity"/>
    <property type="evidence" value="ECO:0007669"/>
    <property type="project" value="UniProtKB-EC"/>
</dbReference>
<dbReference type="InterPro" id="IPR003448">
    <property type="entry name" value="Mopterin_biosynth_MoaE"/>
</dbReference>
<evidence type="ECO:0000256" key="6">
    <source>
        <dbReference type="ARBA" id="ARBA00026066"/>
    </source>
</evidence>
<evidence type="ECO:0000256" key="4">
    <source>
        <dbReference type="ARBA" id="ARBA00013858"/>
    </source>
</evidence>
<name>A0A937K1L9_9BACT</name>
<accession>A0A937K1L9</accession>